<feature type="transmembrane region" description="Helical" evidence="4">
    <location>
        <begin position="138"/>
        <end position="158"/>
    </location>
</feature>
<gene>
    <name evidence="6" type="ORF">WQQ_37970</name>
</gene>
<organism evidence="6 7">
    <name type="scientific">Hydrocarboniphaga effusa AP103</name>
    <dbReference type="NCBI Taxonomy" id="1172194"/>
    <lineage>
        <taxon>Bacteria</taxon>
        <taxon>Pseudomonadati</taxon>
        <taxon>Pseudomonadota</taxon>
        <taxon>Gammaproteobacteria</taxon>
        <taxon>Nevskiales</taxon>
        <taxon>Nevskiaceae</taxon>
        <taxon>Hydrocarboniphaga</taxon>
    </lineage>
</organism>
<sequence length="418" mass="46133">MPSPKPRSAPELELNPNPIPNVDRLRLVSRHRRAYRAWRAGASGANVMGDGVSTTGSAAFSESFHHFHFRQSRWIIAAAFLVLGLNYFLSDWYPASTFGLSPDVPVGVLWAERGVIMPVSFVLTLALAIWGERRWMEWVVIVGALMVGCAMVLGRRFWQVTGGDFSVDYSVYLPCALAALTSFGPRIWLIAAPMLLLDLASAYYVFGPAPAAHFETINIVASATVIATINWQLRRVVGLIWDERKHFESLSLIDPLTDLYNRRAFETRAETAIRQAIRQSEPIALVMVDIDCFKLYNDRYGHAAGDRALKAAAVSMATFSRRPMDVIARMGGEEFACLWFGVSRQGARHLADGLIDGIRDLGIEHEASSVGALLTASAGVYYCVPQQGQTLSSLLHEADAALYAAKLEGRDRAVMMPR</sequence>
<evidence type="ECO:0000256" key="4">
    <source>
        <dbReference type="SAM" id="Phobius"/>
    </source>
</evidence>
<dbReference type="GO" id="GO:0005886">
    <property type="term" value="C:plasma membrane"/>
    <property type="evidence" value="ECO:0007669"/>
    <property type="project" value="TreeGrafter"/>
</dbReference>
<protein>
    <recommendedName>
        <fullName evidence="2">diguanylate cyclase</fullName>
        <ecNumber evidence="2">2.7.7.65</ecNumber>
    </recommendedName>
</protein>
<dbReference type="FunFam" id="3.30.70.270:FF:000001">
    <property type="entry name" value="Diguanylate cyclase domain protein"/>
    <property type="match status" value="1"/>
</dbReference>
<dbReference type="SMART" id="SM00267">
    <property type="entry name" value="GGDEF"/>
    <property type="match status" value="1"/>
</dbReference>
<name>I7ZAB2_9GAMM</name>
<dbReference type="PROSITE" id="PS50887">
    <property type="entry name" value="GGDEF"/>
    <property type="match status" value="1"/>
</dbReference>
<comment type="cofactor">
    <cofactor evidence="1">
        <name>Mg(2+)</name>
        <dbReference type="ChEBI" id="CHEBI:18420"/>
    </cofactor>
</comment>
<dbReference type="Proteomes" id="UP000003704">
    <property type="component" value="Unassembled WGS sequence"/>
</dbReference>
<dbReference type="AlphaFoldDB" id="I7ZAB2"/>
<dbReference type="InterPro" id="IPR029787">
    <property type="entry name" value="Nucleotide_cyclase"/>
</dbReference>
<reference evidence="6 7" key="1">
    <citation type="journal article" date="2012" name="J. Bacteriol.">
        <title>Genome Sequence of n-Alkane-Degrading Hydrocarboniphaga effusa Strain AP103T (ATCC BAA-332T).</title>
        <authorList>
            <person name="Chang H.K."/>
            <person name="Zylstra G.J."/>
            <person name="Chae J.C."/>
        </authorList>
    </citation>
    <scope>NUCLEOTIDE SEQUENCE [LARGE SCALE GENOMIC DNA]</scope>
    <source>
        <strain evidence="6 7">AP103</strain>
    </source>
</reference>
<proteinExistence type="predicted"/>
<dbReference type="GO" id="GO:1902201">
    <property type="term" value="P:negative regulation of bacterial-type flagellum-dependent cell motility"/>
    <property type="evidence" value="ECO:0007669"/>
    <property type="project" value="TreeGrafter"/>
</dbReference>
<feature type="transmembrane region" description="Helical" evidence="4">
    <location>
        <begin position="110"/>
        <end position="131"/>
    </location>
</feature>
<keyword evidence="4" id="KW-1133">Transmembrane helix</keyword>
<comment type="catalytic activity">
    <reaction evidence="3">
        <text>2 GTP = 3',3'-c-di-GMP + 2 diphosphate</text>
        <dbReference type="Rhea" id="RHEA:24898"/>
        <dbReference type="ChEBI" id="CHEBI:33019"/>
        <dbReference type="ChEBI" id="CHEBI:37565"/>
        <dbReference type="ChEBI" id="CHEBI:58805"/>
        <dbReference type="EC" id="2.7.7.65"/>
    </reaction>
</comment>
<dbReference type="GO" id="GO:0043709">
    <property type="term" value="P:cell adhesion involved in single-species biofilm formation"/>
    <property type="evidence" value="ECO:0007669"/>
    <property type="project" value="TreeGrafter"/>
</dbReference>
<dbReference type="CDD" id="cd01949">
    <property type="entry name" value="GGDEF"/>
    <property type="match status" value="1"/>
</dbReference>
<accession>I7ZAB2</accession>
<evidence type="ECO:0000313" key="6">
    <source>
        <dbReference type="EMBL" id="EIT68602.1"/>
    </source>
</evidence>
<dbReference type="Gene3D" id="3.30.70.270">
    <property type="match status" value="1"/>
</dbReference>
<evidence type="ECO:0000256" key="2">
    <source>
        <dbReference type="ARBA" id="ARBA00012528"/>
    </source>
</evidence>
<feature type="transmembrane region" description="Helical" evidence="4">
    <location>
        <begin position="187"/>
        <end position="206"/>
    </location>
</feature>
<dbReference type="InterPro" id="IPR043128">
    <property type="entry name" value="Rev_trsase/Diguanyl_cyclase"/>
</dbReference>
<comment type="caution">
    <text evidence="6">The sequence shown here is derived from an EMBL/GenBank/DDBJ whole genome shotgun (WGS) entry which is preliminary data.</text>
</comment>
<keyword evidence="4" id="KW-0472">Membrane</keyword>
<dbReference type="PANTHER" id="PTHR45138">
    <property type="entry name" value="REGULATORY COMPONENTS OF SENSORY TRANSDUCTION SYSTEM"/>
    <property type="match status" value="1"/>
</dbReference>
<dbReference type="PANTHER" id="PTHR45138:SF9">
    <property type="entry name" value="DIGUANYLATE CYCLASE DGCM-RELATED"/>
    <property type="match status" value="1"/>
</dbReference>
<evidence type="ECO:0000256" key="3">
    <source>
        <dbReference type="ARBA" id="ARBA00034247"/>
    </source>
</evidence>
<feature type="transmembrane region" description="Helical" evidence="4">
    <location>
        <begin position="74"/>
        <end position="90"/>
    </location>
</feature>
<dbReference type="GO" id="GO:0052621">
    <property type="term" value="F:diguanylate cyclase activity"/>
    <property type="evidence" value="ECO:0007669"/>
    <property type="project" value="UniProtKB-EC"/>
</dbReference>
<keyword evidence="7" id="KW-1185">Reference proteome</keyword>
<dbReference type="STRING" id="1172194.WQQ_37970"/>
<dbReference type="InterPro" id="IPR050469">
    <property type="entry name" value="Diguanylate_Cyclase"/>
</dbReference>
<dbReference type="SUPFAM" id="SSF55073">
    <property type="entry name" value="Nucleotide cyclase"/>
    <property type="match status" value="1"/>
</dbReference>
<dbReference type="EC" id="2.7.7.65" evidence="2"/>
<feature type="domain" description="GGDEF" evidence="5">
    <location>
        <begin position="281"/>
        <end position="418"/>
    </location>
</feature>
<evidence type="ECO:0000256" key="1">
    <source>
        <dbReference type="ARBA" id="ARBA00001946"/>
    </source>
</evidence>
<evidence type="ECO:0000313" key="7">
    <source>
        <dbReference type="Proteomes" id="UP000003704"/>
    </source>
</evidence>
<dbReference type="Pfam" id="PF00990">
    <property type="entry name" value="GGDEF"/>
    <property type="match status" value="1"/>
</dbReference>
<evidence type="ECO:0000259" key="5">
    <source>
        <dbReference type="PROSITE" id="PS50887"/>
    </source>
</evidence>
<dbReference type="NCBIfam" id="TIGR00254">
    <property type="entry name" value="GGDEF"/>
    <property type="match status" value="1"/>
</dbReference>
<dbReference type="EMBL" id="AKGD01000003">
    <property type="protein sequence ID" value="EIT68602.1"/>
    <property type="molecule type" value="Genomic_DNA"/>
</dbReference>
<dbReference type="PATRIC" id="fig|1172194.4.peg.3685"/>
<keyword evidence="4" id="KW-0812">Transmembrane</keyword>
<dbReference type="InterPro" id="IPR000160">
    <property type="entry name" value="GGDEF_dom"/>
</dbReference>